<feature type="domain" description="NAD-dependent epimerase/dehydratase" evidence="9">
    <location>
        <begin position="122"/>
        <end position="354"/>
    </location>
</feature>
<keyword evidence="4" id="KW-0521">NADP</keyword>
<dbReference type="Pfam" id="PF01370">
    <property type="entry name" value="Epimerase"/>
    <property type="match status" value="1"/>
</dbReference>
<evidence type="ECO:0000256" key="3">
    <source>
        <dbReference type="ARBA" id="ARBA00012371"/>
    </source>
</evidence>
<evidence type="ECO:0000256" key="8">
    <source>
        <dbReference type="ARBA" id="ARBA00051935"/>
    </source>
</evidence>
<dbReference type="InterPro" id="IPR001509">
    <property type="entry name" value="Epimerase_deHydtase"/>
</dbReference>
<sequence>MQRQRPQPVPVSAVAAARLRYPLPSAMVTAQRHRPLRSEPSPLFPLALCLEVFLVGTRVLLHPCRASPTLPLQPVRALVLLHPCGASPTWISPGGIKMSAVLKLLIQSHPLPSFLADKDAKVFVAGHRGLVGSAILRRLLSLGFTDVVVRTHAELDLTRQADVEAFFAAEKPRYVVLAAAKVGGIHANSTFPAEFIAVNLQIQTNVVDAALRCGSVRKLLFLGSSCIYPKFAPQPIPEDALLSGPLEPTNEWYAVAKIAGIKMCQAYRVQHGLDAVSAMPTNLYGPQDNFHPENSHVLPALIRRFHEAKASNAPEVVVWGSGSPLREFLHVDDLADAVIFLMDQYSGLEHVNVGSGSEVTIKELAELVKEVVGFQGKLVWDSSKPDGTPRKLMDNSKIQGMGWKPKITLKEGLVETYKWYVENVVSGKK</sequence>
<evidence type="ECO:0000256" key="2">
    <source>
        <dbReference type="ARBA" id="ARBA00005959"/>
    </source>
</evidence>
<evidence type="ECO:0000313" key="10">
    <source>
        <dbReference type="EMBL" id="GJM97820.1"/>
    </source>
</evidence>
<evidence type="ECO:0000256" key="4">
    <source>
        <dbReference type="ARBA" id="ARBA00022857"/>
    </source>
</evidence>
<dbReference type="Proteomes" id="UP001054889">
    <property type="component" value="Unassembled WGS sequence"/>
</dbReference>
<comment type="catalytic activity">
    <reaction evidence="8">
        <text>GDP-beta-L-fucose + NADP(+) = GDP-4-dehydro-alpha-D-rhamnose + NADPH + H(+)</text>
        <dbReference type="Rhea" id="RHEA:18885"/>
        <dbReference type="ChEBI" id="CHEBI:15378"/>
        <dbReference type="ChEBI" id="CHEBI:57273"/>
        <dbReference type="ChEBI" id="CHEBI:57783"/>
        <dbReference type="ChEBI" id="CHEBI:57964"/>
        <dbReference type="ChEBI" id="CHEBI:58349"/>
        <dbReference type="EC" id="1.1.1.271"/>
    </reaction>
</comment>
<keyword evidence="6" id="KW-0413">Isomerase</keyword>
<dbReference type="CDD" id="cd05239">
    <property type="entry name" value="GDP_FS_SDR_e"/>
    <property type="match status" value="1"/>
</dbReference>
<keyword evidence="7" id="KW-0511">Multifunctional enzyme</keyword>
<comment type="similarity">
    <text evidence="2">Belongs to the NAD(P)-dependent epimerase/dehydratase family. Fucose synthase subfamily.</text>
</comment>
<dbReference type="GO" id="GO:0016853">
    <property type="term" value="F:isomerase activity"/>
    <property type="evidence" value="ECO:0007669"/>
    <property type="project" value="UniProtKB-KW"/>
</dbReference>
<dbReference type="HAMAP" id="MF_00956">
    <property type="entry name" value="GDP_fucose_synth"/>
    <property type="match status" value="1"/>
</dbReference>
<evidence type="ECO:0000313" key="11">
    <source>
        <dbReference type="Proteomes" id="UP001054889"/>
    </source>
</evidence>
<dbReference type="PANTHER" id="PTHR43238">
    <property type="entry name" value="GDP-L-FUCOSE SYNTHASE"/>
    <property type="match status" value="1"/>
</dbReference>
<name>A0AAV5CI86_ELECO</name>
<dbReference type="EC" id="1.1.1.271" evidence="3"/>
<protein>
    <recommendedName>
        <fullName evidence="3">GDP-L-fucose synthase</fullName>
        <ecNumber evidence="3">1.1.1.271</ecNumber>
    </recommendedName>
</protein>
<evidence type="ECO:0000256" key="5">
    <source>
        <dbReference type="ARBA" id="ARBA00023002"/>
    </source>
</evidence>
<evidence type="ECO:0000259" key="9">
    <source>
        <dbReference type="Pfam" id="PF01370"/>
    </source>
</evidence>
<dbReference type="PANTHER" id="PTHR43238:SF1">
    <property type="entry name" value="GDP-L-FUCOSE SYNTHASE"/>
    <property type="match status" value="1"/>
</dbReference>
<dbReference type="InterPro" id="IPR036291">
    <property type="entry name" value="NAD(P)-bd_dom_sf"/>
</dbReference>
<comment type="pathway">
    <text evidence="1">Nucleotide-sugar biosynthesis; GDP-L-fucose biosynthesis via de novo pathway; GDP-L-fucose from GDP-alpha-D-mannose: step 2/2.</text>
</comment>
<reference evidence="10" key="1">
    <citation type="journal article" date="2018" name="DNA Res.">
        <title>Multiple hybrid de novo genome assembly of finger millet, an orphan allotetraploid crop.</title>
        <authorList>
            <person name="Hatakeyama M."/>
            <person name="Aluri S."/>
            <person name="Balachadran M.T."/>
            <person name="Sivarajan S.R."/>
            <person name="Patrignani A."/>
            <person name="Gruter S."/>
            <person name="Poveda L."/>
            <person name="Shimizu-Inatsugi R."/>
            <person name="Baeten J."/>
            <person name="Francoijs K.J."/>
            <person name="Nataraja K.N."/>
            <person name="Reddy Y.A.N."/>
            <person name="Phadnis S."/>
            <person name="Ravikumar R.L."/>
            <person name="Schlapbach R."/>
            <person name="Sreeman S.M."/>
            <person name="Shimizu K.K."/>
        </authorList>
    </citation>
    <scope>NUCLEOTIDE SEQUENCE</scope>
</reference>
<proteinExistence type="inferred from homology"/>
<reference evidence="10" key="2">
    <citation type="submission" date="2021-12" db="EMBL/GenBank/DDBJ databases">
        <title>Resequencing data analysis of finger millet.</title>
        <authorList>
            <person name="Hatakeyama M."/>
            <person name="Aluri S."/>
            <person name="Balachadran M.T."/>
            <person name="Sivarajan S.R."/>
            <person name="Poveda L."/>
            <person name="Shimizu-Inatsugi R."/>
            <person name="Schlapbach R."/>
            <person name="Sreeman S.M."/>
            <person name="Shimizu K.K."/>
        </authorList>
    </citation>
    <scope>NUCLEOTIDE SEQUENCE</scope>
</reference>
<dbReference type="GO" id="GO:0050577">
    <property type="term" value="F:GDP-L-fucose synthase activity"/>
    <property type="evidence" value="ECO:0007669"/>
    <property type="project" value="UniProtKB-EC"/>
</dbReference>
<dbReference type="EMBL" id="BQKI01000007">
    <property type="protein sequence ID" value="GJM97820.1"/>
    <property type="molecule type" value="Genomic_DNA"/>
</dbReference>
<evidence type="ECO:0000256" key="6">
    <source>
        <dbReference type="ARBA" id="ARBA00023235"/>
    </source>
</evidence>
<evidence type="ECO:0000256" key="1">
    <source>
        <dbReference type="ARBA" id="ARBA00004883"/>
    </source>
</evidence>
<organism evidence="10 11">
    <name type="scientific">Eleusine coracana subsp. coracana</name>
    <dbReference type="NCBI Taxonomy" id="191504"/>
    <lineage>
        <taxon>Eukaryota</taxon>
        <taxon>Viridiplantae</taxon>
        <taxon>Streptophyta</taxon>
        <taxon>Embryophyta</taxon>
        <taxon>Tracheophyta</taxon>
        <taxon>Spermatophyta</taxon>
        <taxon>Magnoliopsida</taxon>
        <taxon>Liliopsida</taxon>
        <taxon>Poales</taxon>
        <taxon>Poaceae</taxon>
        <taxon>PACMAD clade</taxon>
        <taxon>Chloridoideae</taxon>
        <taxon>Cynodonteae</taxon>
        <taxon>Eleusininae</taxon>
        <taxon>Eleusine</taxon>
    </lineage>
</organism>
<dbReference type="AlphaFoldDB" id="A0AAV5CI86"/>
<dbReference type="Gene3D" id="3.40.50.720">
    <property type="entry name" value="NAD(P)-binding Rossmann-like Domain"/>
    <property type="match status" value="1"/>
</dbReference>
<keyword evidence="5" id="KW-0560">Oxidoreductase</keyword>
<dbReference type="FunFam" id="3.40.50.720:FF:000101">
    <property type="entry name" value="GDP-L-fucose synthase"/>
    <property type="match status" value="1"/>
</dbReference>
<keyword evidence="11" id="KW-1185">Reference proteome</keyword>
<gene>
    <name evidence="10" type="primary">ga14776</name>
    <name evidence="10" type="ORF">PR202_ga14776</name>
</gene>
<dbReference type="InterPro" id="IPR028614">
    <property type="entry name" value="GDP_fucose/colitose_synth"/>
</dbReference>
<comment type="caution">
    <text evidence="10">The sequence shown here is derived from an EMBL/GenBank/DDBJ whole genome shotgun (WGS) entry which is preliminary data.</text>
</comment>
<dbReference type="Gene3D" id="3.90.25.10">
    <property type="entry name" value="UDP-galactose 4-epimerase, domain 1"/>
    <property type="match status" value="1"/>
</dbReference>
<evidence type="ECO:0000256" key="7">
    <source>
        <dbReference type="ARBA" id="ARBA00023268"/>
    </source>
</evidence>
<accession>A0AAV5CI86</accession>
<dbReference type="SUPFAM" id="SSF51735">
    <property type="entry name" value="NAD(P)-binding Rossmann-fold domains"/>
    <property type="match status" value="1"/>
</dbReference>